<evidence type="ECO:0000313" key="3">
    <source>
        <dbReference type="EMBL" id="RPA71413.1"/>
    </source>
</evidence>
<feature type="domain" description="DUF6589" evidence="2">
    <location>
        <begin position="188"/>
        <end position="687"/>
    </location>
</feature>
<reference evidence="3 4" key="1">
    <citation type="journal article" date="2018" name="Nat. Ecol. Evol.">
        <title>Pezizomycetes genomes reveal the molecular basis of ectomycorrhizal truffle lifestyle.</title>
        <authorList>
            <person name="Murat C."/>
            <person name="Payen T."/>
            <person name="Noel B."/>
            <person name="Kuo A."/>
            <person name="Morin E."/>
            <person name="Chen J."/>
            <person name="Kohler A."/>
            <person name="Krizsan K."/>
            <person name="Balestrini R."/>
            <person name="Da Silva C."/>
            <person name="Montanini B."/>
            <person name="Hainaut M."/>
            <person name="Levati E."/>
            <person name="Barry K.W."/>
            <person name="Belfiori B."/>
            <person name="Cichocki N."/>
            <person name="Clum A."/>
            <person name="Dockter R.B."/>
            <person name="Fauchery L."/>
            <person name="Guy J."/>
            <person name="Iotti M."/>
            <person name="Le Tacon F."/>
            <person name="Lindquist E.A."/>
            <person name="Lipzen A."/>
            <person name="Malagnac F."/>
            <person name="Mello A."/>
            <person name="Molinier V."/>
            <person name="Miyauchi S."/>
            <person name="Poulain J."/>
            <person name="Riccioni C."/>
            <person name="Rubini A."/>
            <person name="Sitrit Y."/>
            <person name="Splivallo R."/>
            <person name="Traeger S."/>
            <person name="Wang M."/>
            <person name="Zifcakova L."/>
            <person name="Wipf D."/>
            <person name="Zambonelli A."/>
            <person name="Paolocci F."/>
            <person name="Nowrousian M."/>
            <person name="Ottonello S."/>
            <person name="Baldrian P."/>
            <person name="Spatafora J.W."/>
            <person name="Henrissat B."/>
            <person name="Nagy L.G."/>
            <person name="Aury J.M."/>
            <person name="Wincker P."/>
            <person name="Grigoriev I.V."/>
            <person name="Bonfante P."/>
            <person name="Martin F.M."/>
        </authorList>
    </citation>
    <scope>NUCLEOTIDE SEQUENCE [LARGE SCALE GENOMIC DNA]</scope>
    <source>
        <strain evidence="3 4">RN42</strain>
    </source>
</reference>
<dbReference type="EMBL" id="ML119931">
    <property type="protein sequence ID" value="RPA71413.1"/>
    <property type="molecule type" value="Genomic_DNA"/>
</dbReference>
<protein>
    <recommendedName>
        <fullName evidence="2">DUF6589 domain-containing protein</fullName>
    </recommendedName>
</protein>
<feature type="compositionally biased region" description="Basic residues" evidence="1">
    <location>
        <begin position="36"/>
        <end position="45"/>
    </location>
</feature>
<proteinExistence type="predicted"/>
<evidence type="ECO:0000313" key="4">
    <source>
        <dbReference type="Proteomes" id="UP000275078"/>
    </source>
</evidence>
<name>A0A3N4HA02_ASCIM</name>
<dbReference type="Pfam" id="PF20231">
    <property type="entry name" value="DUF6589"/>
    <property type="match status" value="1"/>
</dbReference>
<feature type="compositionally biased region" description="Low complexity" evidence="1">
    <location>
        <begin position="475"/>
        <end position="488"/>
    </location>
</feature>
<sequence length="816" mass="92682">MSRQQEADDSDSESNPDDNEDPQSTTSVKDAENTKKDKKKRRRKKDRQLIAAMGLAVSCFAYSRKANYVQGILGYFQGSTTTGKRVISVLNRLGVCTSYDHISDMMLSIAQSCHFDYTTLVSERPFIICLDNLNYFAYVRQAILNRLGYQENKIASYVLFTERRDGSTPGWLRPASLDRFAALKLKSREFLLTAEKLGHLKQTSYVHMYRVLAKFMPDQMLRQRKYIEKGTAEVMVDPPPQIKELRPIGLKASKLFTLPVFDLDETKIEELMCVFTVIVEELDQSDKGLDLMIGLVCGDQLTVRNTVLGLYQLQDGETADERMDWIEPVIGLFHLQMNVLGVVMSNYWEPFLSRYATMFKNHRAKPDCKDFRANTYFFNDVLDGMVFSAFASHEDVQVSSFEDLKKYLEKLAKKKSLKGIARDLFDIQNIQECRYNQNDKPIPARGEAMVSGSSKHTVSDDESGGEGSGDESDPKTTTAPAQAAQDAPSIPPEEFEPESLNRVRQARKRATVEDDTERPDLPAPIEGRGVAEDETAEMDDTPWVSRDITFENNFLFLKDALVYREYEDAVHCGDTGRIEKVLRYWTVMYQGTKLANYPKEMIHLVACLLKIWGADLRAMWLDNCLVNMVGRKGANLPLDLFCEYVLRELKKRKNPTSNLYSGYYWSRTIARQIMVMLASRQGMYRATNASVGNQRTVGMNSKSQSLMVCRSVLEEKGMRPAQNRYGRYLLRTKTGDKQTTIPIVLDLYGSGCRAIATGRPLKEYQEGSRCNWKNGADAFKSLEQLQGMEDWVIEDLVDPLMHGIGVASGDLDDDKD</sequence>
<dbReference type="STRING" id="1160509.A0A3N4HA02"/>
<feature type="compositionally biased region" description="Acidic residues" evidence="1">
    <location>
        <begin position="460"/>
        <end position="471"/>
    </location>
</feature>
<evidence type="ECO:0000256" key="1">
    <source>
        <dbReference type="SAM" id="MobiDB-lite"/>
    </source>
</evidence>
<feature type="region of interest" description="Disordered" evidence="1">
    <location>
        <begin position="437"/>
        <end position="535"/>
    </location>
</feature>
<dbReference type="AlphaFoldDB" id="A0A3N4HA02"/>
<keyword evidence="4" id="KW-1185">Reference proteome</keyword>
<feature type="region of interest" description="Disordered" evidence="1">
    <location>
        <begin position="1"/>
        <end position="45"/>
    </location>
</feature>
<evidence type="ECO:0000259" key="2">
    <source>
        <dbReference type="Pfam" id="PF20231"/>
    </source>
</evidence>
<dbReference type="Proteomes" id="UP000275078">
    <property type="component" value="Unassembled WGS sequence"/>
</dbReference>
<accession>A0A3N4HA02</accession>
<dbReference type="OrthoDB" id="5429102at2759"/>
<gene>
    <name evidence="3" type="ORF">BJ508DRAFT_336047</name>
</gene>
<feature type="compositionally biased region" description="Acidic residues" evidence="1">
    <location>
        <begin position="7"/>
        <end position="21"/>
    </location>
</feature>
<dbReference type="InterPro" id="IPR046496">
    <property type="entry name" value="DUF6589"/>
</dbReference>
<organism evidence="3 4">
    <name type="scientific">Ascobolus immersus RN42</name>
    <dbReference type="NCBI Taxonomy" id="1160509"/>
    <lineage>
        <taxon>Eukaryota</taxon>
        <taxon>Fungi</taxon>
        <taxon>Dikarya</taxon>
        <taxon>Ascomycota</taxon>
        <taxon>Pezizomycotina</taxon>
        <taxon>Pezizomycetes</taxon>
        <taxon>Pezizales</taxon>
        <taxon>Ascobolaceae</taxon>
        <taxon>Ascobolus</taxon>
    </lineage>
</organism>